<dbReference type="WBParaSite" id="EVEC_0000220001-mRNA-1">
    <property type="protein sequence ID" value="EVEC_0000220001-mRNA-1"/>
    <property type="gene ID" value="EVEC_0000220001"/>
</dbReference>
<evidence type="ECO:0000313" key="4">
    <source>
        <dbReference type="Proteomes" id="UP000274131"/>
    </source>
</evidence>
<keyword evidence="1" id="KW-0472">Membrane</keyword>
<sequence>MSCQLAGFVFSDNFDDRWAAKRRSDIQGLRGVAIIYVLIFHLWPEVFPYGYLGVDIFFVISGYLITFILWNQKPFTVKVFLSFYKKRIKRIFPAYYLMLFFVLKFGCFTLTAIDYSTLRGEALWASSFATNILKYYQDLNYFAEISGYDFLLHTWSLAVEIQFYLIAPVLMLLPSVLPWGGTALWCLIALASLYYNLVSKGPLQFSSLFSRLWQFCCGGTAYFLSENAIFAMELSILVGVVSYWHVEKRFLRLELSHTIYFLIVVVFGILHMTSLRPTSVLSTLDSSALINRTWNIESAVKTRFGANCYHFRDVPYLPTNIPDSIRKQAIEENNFFLKAILPFYRKDDNLTDPLYEKHFVKNGVAIEFADYFKVFLNFERISTRLILKSLEKNLSFSGVYGEFAEFRRSFRYAFQRLENLWCKNCIKIYPHRMFCDSKLMVQSSINERDSY</sequence>
<dbReference type="EMBL" id="UXUI01007286">
    <property type="protein sequence ID" value="VDD86772.1"/>
    <property type="molecule type" value="Genomic_DNA"/>
</dbReference>
<feature type="transmembrane region" description="Helical" evidence="1">
    <location>
        <begin position="49"/>
        <end position="70"/>
    </location>
</feature>
<dbReference type="InterPro" id="IPR050879">
    <property type="entry name" value="Acyltransferase_3"/>
</dbReference>
<feature type="transmembrane region" description="Helical" evidence="1">
    <location>
        <begin position="258"/>
        <end position="275"/>
    </location>
</feature>
<feature type="transmembrane region" description="Helical" evidence="1">
    <location>
        <begin position="177"/>
        <end position="197"/>
    </location>
</feature>
<evidence type="ECO:0000313" key="3">
    <source>
        <dbReference type="EMBL" id="VDD86772.1"/>
    </source>
</evidence>
<keyword evidence="1" id="KW-1133">Transmembrane helix</keyword>
<evidence type="ECO:0000259" key="2">
    <source>
        <dbReference type="Pfam" id="PF01757"/>
    </source>
</evidence>
<feature type="domain" description="Acyltransferase 3" evidence="2">
    <location>
        <begin position="25"/>
        <end position="241"/>
    </location>
</feature>
<dbReference type="PANTHER" id="PTHR23028">
    <property type="entry name" value="ACETYLTRANSFERASE"/>
    <property type="match status" value="1"/>
</dbReference>
<dbReference type="Pfam" id="PF01757">
    <property type="entry name" value="Acyl_transf_3"/>
    <property type="match status" value="1"/>
</dbReference>
<feature type="transmembrane region" description="Helical" evidence="1">
    <location>
        <begin position="27"/>
        <end position="43"/>
    </location>
</feature>
<evidence type="ECO:0000256" key="1">
    <source>
        <dbReference type="SAM" id="Phobius"/>
    </source>
</evidence>
<reference evidence="3 4" key="2">
    <citation type="submission" date="2018-10" db="EMBL/GenBank/DDBJ databases">
        <authorList>
            <consortium name="Pathogen Informatics"/>
        </authorList>
    </citation>
    <scope>NUCLEOTIDE SEQUENCE [LARGE SCALE GENOMIC DNA]</scope>
</reference>
<gene>
    <name evidence="3" type="ORF">EVEC_LOCUS1915</name>
</gene>
<protein>
    <submittedName>
        <fullName evidence="5">Acyl_transf_3 domain-containing protein</fullName>
    </submittedName>
</protein>
<feature type="transmembrane region" description="Helical" evidence="1">
    <location>
        <begin position="228"/>
        <end position="246"/>
    </location>
</feature>
<feature type="transmembrane region" description="Helical" evidence="1">
    <location>
        <begin position="91"/>
        <end position="113"/>
    </location>
</feature>
<dbReference type="AlphaFoldDB" id="A0A0N4UXE1"/>
<name>A0A0N4UXE1_ENTVE</name>
<organism evidence="5">
    <name type="scientific">Enterobius vermicularis</name>
    <name type="common">Human pinworm</name>
    <dbReference type="NCBI Taxonomy" id="51028"/>
    <lineage>
        <taxon>Eukaryota</taxon>
        <taxon>Metazoa</taxon>
        <taxon>Ecdysozoa</taxon>
        <taxon>Nematoda</taxon>
        <taxon>Chromadorea</taxon>
        <taxon>Rhabditida</taxon>
        <taxon>Spirurina</taxon>
        <taxon>Oxyuridomorpha</taxon>
        <taxon>Oxyuroidea</taxon>
        <taxon>Oxyuridae</taxon>
        <taxon>Enterobius</taxon>
    </lineage>
</organism>
<proteinExistence type="predicted"/>
<accession>A0A0N4UXE1</accession>
<dbReference type="OrthoDB" id="92766at2759"/>
<dbReference type="InterPro" id="IPR002656">
    <property type="entry name" value="Acyl_transf_3_dom"/>
</dbReference>
<dbReference type="GO" id="GO:0016747">
    <property type="term" value="F:acyltransferase activity, transferring groups other than amino-acyl groups"/>
    <property type="evidence" value="ECO:0007669"/>
    <property type="project" value="InterPro"/>
</dbReference>
<keyword evidence="1" id="KW-0812">Transmembrane</keyword>
<feature type="transmembrane region" description="Helical" evidence="1">
    <location>
        <begin position="150"/>
        <end position="170"/>
    </location>
</feature>
<dbReference type="Proteomes" id="UP000274131">
    <property type="component" value="Unassembled WGS sequence"/>
</dbReference>
<dbReference type="GO" id="GO:0000271">
    <property type="term" value="P:polysaccharide biosynthetic process"/>
    <property type="evidence" value="ECO:0007669"/>
    <property type="project" value="TreeGrafter"/>
</dbReference>
<reference evidence="5" key="1">
    <citation type="submission" date="2017-02" db="UniProtKB">
        <authorList>
            <consortium name="WormBaseParasite"/>
        </authorList>
    </citation>
    <scope>IDENTIFICATION</scope>
</reference>
<dbReference type="GO" id="GO:0016020">
    <property type="term" value="C:membrane"/>
    <property type="evidence" value="ECO:0007669"/>
    <property type="project" value="TreeGrafter"/>
</dbReference>
<keyword evidence="4" id="KW-1185">Reference proteome</keyword>
<evidence type="ECO:0000313" key="5">
    <source>
        <dbReference type="WBParaSite" id="EVEC_0000220001-mRNA-1"/>
    </source>
</evidence>
<dbReference type="PANTHER" id="PTHR23028:SF53">
    <property type="entry name" value="ACYL_TRANSF_3 DOMAIN-CONTAINING PROTEIN"/>
    <property type="match status" value="1"/>
</dbReference>